<sequence>MGHECRTAVCSQEGVRLSCAGPEATCMCKRCRRRQCSEVHWKVVGRRQGPRRQQASIPSSPIVKWEGGSGKNDTEPPIKVTAHFIITLVSANQSCLSRLSAHLLTPRIRLARALSLCPRTRGMPRVGVGSCTVKEEKVVETRMQKCPRKSKATCDEGVQEGNKRKCKKGARGRSVTELVTLQEVNERPCKERHWLHHLRSLLQSCLPGSETVERRGLMFCVYVSLTRKAGCRFLVRNYCYLLSYVRPRQRLVFILRDRGSLRMCGGVVYSHFRVRLMPWFSFSGSVRAQTELAADADIASSLFWCVLSAAEEDDPPLFVCTEPHLIPNQPWEDESVWKCLHRFLLRCLLRPGASGSVLGSYLTFVSHVPPGLWPACVSLSRSSAAENKPLMYETPMKNEHNINNLQKSSPEHKLTDPERSS</sequence>
<evidence type="ECO:0000313" key="3">
    <source>
        <dbReference type="Proteomes" id="UP001066276"/>
    </source>
</evidence>
<evidence type="ECO:0000256" key="1">
    <source>
        <dbReference type="SAM" id="MobiDB-lite"/>
    </source>
</evidence>
<feature type="region of interest" description="Disordered" evidence="1">
    <location>
        <begin position="47"/>
        <end position="73"/>
    </location>
</feature>
<name>A0AAV7STC5_PLEWA</name>
<evidence type="ECO:0000313" key="2">
    <source>
        <dbReference type="EMBL" id="KAJ1167337.1"/>
    </source>
</evidence>
<accession>A0AAV7STC5</accession>
<feature type="compositionally biased region" description="Basic and acidic residues" evidence="1">
    <location>
        <begin position="409"/>
        <end position="421"/>
    </location>
</feature>
<organism evidence="2 3">
    <name type="scientific">Pleurodeles waltl</name>
    <name type="common">Iberian ribbed newt</name>
    <dbReference type="NCBI Taxonomy" id="8319"/>
    <lineage>
        <taxon>Eukaryota</taxon>
        <taxon>Metazoa</taxon>
        <taxon>Chordata</taxon>
        <taxon>Craniata</taxon>
        <taxon>Vertebrata</taxon>
        <taxon>Euteleostomi</taxon>
        <taxon>Amphibia</taxon>
        <taxon>Batrachia</taxon>
        <taxon>Caudata</taxon>
        <taxon>Salamandroidea</taxon>
        <taxon>Salamandridae</taxon>
        <taxon>Pleurodelinae</taxon>
        <taxon>Pleurodeles</taxon>
    </lineage>
</organism>
<dbReference type="Proteomes" id="UP001066276">
    <property type="component" value="Chromosome 4_2"/>
</dbReference>
<proteinExistence type="predicted"/>
<comment type="caution">
    <text evidence="2">The sequence shown here is derived from an EMBL/GenBank/DDBJ whole genome shotgun (WGS) entry which is preliminary data.</text>
</comment>
<dbReference type="AlphaFoldDB" id="A0AAV7STC5"/>
<gene>
    <name evidence="2" type="ORF">NDU88_007729</name>
</gene>
<feature type="region of interest" description="Disordered" evidence="1">
    <location>
        <begin position="398"/>
        <end position="421"/>
    </location>
</feature>
<dbReference type="EMBL" id="JANPWB010000008">
    <property type="protein sequence ID" value="KAJ1167337.1"/>
    <property type="molecule type" value="Genomic_DNA"/>
</dbReference>
<reference evidence="2" key="1">
    <citation type="journal article" date="2022" name="bioRxiv">
        <title>Sequencing and chromosome-scale assembly of the giantPleurodeles waltlgenome.</title>
        <authorList>
            <person name="Brown T."/>
            <person name="Elewa A."/>
            <person name="Iarovenko S."/>
            <person name="Subramanian E."/>
            <person name="Araus A.J."/>
            <person name="Petzold A."/>
            <person name="Susuki M."/>
            <person name="Suzuki K.-i.T."/>
            <person name="Hayashi T."/>
            <person name="Toyoda A."/>
            <person name="Oliveira C."/>
            <person name="Osipova E."/>
            <person name="Leigh N.D."/>
            <person name="Simon A."/>
            <person name="Yun M.H."/>
        </authorList>
    </citation>
    <scope>NUCLEOTIDE SEQUENCE</scope>
    <source>
        <strain evidence="2">20211129_DDA</strain>
        <tissue evidence="2">Liver</tissue>
    </source>
</reference>
<evidence type="ECO:0008006" key="4">
    <source>
        <dbReference type="Google" id="ProtNLM"/>
    </source>
</evidence>
<keyword evidence="3" id="KW-1185">Reference proteome</keyword>
<protein>
    <recommendedName>
        <fullName evidence="4">Nuclear receptor domain-containing protein</fullName>
    </recommendedName>
</protein>